<dbReference type="InterPro" id="IPR003343">
    <property type="entry name" value="Big_2"/>
</dbReference>
<organism evidence="4 5">
    <name type="scientific">Caloramator proteoclasticus DSM 10124</name>
    <dbReference type="NCBI Taxonomy" id="1121262"/>
    <lineage>
        <taxon>Bacteria</taxon>
        <taxon>Bacillati</taxon>
        <taxon>Bacillota</taxon>
        <taxon>Clostridia</taxon>
        <taxon>Eubacteriales</taxon>
        <taxon>Clostridiaceae</taxon>
        <taxon>Caloramator</taxon>
    </lineage>
</organism>
<name>A0A1M4WK17_9CLOT</name>
<dbReference type="PANTHER" id="PTHR33490">
    <property type="entry name" value="BLR5614 PROTEIN-RELATED"/>
    <property type="match status" value="1"/>
</dbReference>
<dbReference type="EMBL" id="FQVG01000018">
    <property type="protein sequence ID" value="SHE81423.1"/>
    <property type="molecule type" value="Genomic_DNA"/>
</dbReference>
<dbReference type="Gene3D" id="3.10.620.30">
    <property type="match status" value="1"/>
</dbReference>
<dbReference type="Pfam" id="PF02368">
    <property type="entry name" value="Big_2"/>
    <property type="match status" value="2"/>
</dbReference>
<dbReference type="RefSeq" id="WP_084106553.1">
    <property type="nucleotide sequence ID" value="NZ_FQVG01000018.1"/>
</dbReference>
<dbReference type="SUPFAM" id="SSF54001">
    <property type="entry name" value="Cysteine proteinases"/>
    <property type="match status" value="1"/>
</dbReference>
<dbReference type="InterPro" id="IPR002931">
    <property type="entry name" value="Transglutaminase-like"/>
</dbReference>
<proteinExistence type="predicted"/>
<feature type="chain" id="PRO_5009908120" evidence="1">
    <location>
        <begin position="27"/>
        <end position="789"/>
    </location>
</feature>
<evidence type="ECO:0000259" key="2">
    <source>
        <dbReference type="SMART" id="SM00460"/>
    </source>
</evidence>
<evidence type="ECO:0000256" key="1">
    <source>
        <dbReference type="SAM" id="SignalP"/>
    </source>
</evidence>
<reference evidence="5" key="1">
    <citation type="submission" date="2016-11" db="EMBL/GenBank/DDBJ databases">
        <authorList>
            <person name="Varghese N."/>
            <person name="Submissions S."/>
        </authorList>
    </citation>
    <scope>NUCLEOTIDE SEQUENCE [LARGE SCALE GENOMIC DNA]</scope>
    <source>
        <strain evidence="5">DSM 10124</strain>
    </source>
</reference>
<dbReference type="SMART" id="SM00635">
    <property type="entry name" value="BID_2"/>
    <property type="match status" value="2"/>
</dbReference>
<protein>
    <submittedName>
        <fullName evidence="4">Ig-like domain (Group 2)</fullName>
    </submittedName>
</protein>
<dbReference type="Pfam" id="PF01841">
    <property type="entry name" value="Transglut_core"/>
    <property type="match status" value="1"/>
</dbReference>
<dbReference type="Proteomes" id="UP000184423">
    <property type="component" value="Unassembled WGS sequence"/>
</dbReference>
<feature type="domain" description="Transglutaminase-like" evidence="2">
    <location>
        <begin position="269"/>
        <end position="340"/>
    </location>
</feature>
<dbReference type="Gene3D" id="2.60.40.1080">
    <property type="match status" value="2"/>
</dbReference>
<dbReference type="InterPro" id="IPR036116">
    <property type="entry name" value="FN3_sf"/>
</dbReference>
<accession>A0A1M4WK17</accession>
<dbReference type="SUPFAM" id="SSF49373">
    <property type="entry name" value="Invasin/intimin cell-adhesion fragments"/>
    <property type="match status" value="2"/>
</dbReference>
<evidence type="ECO:0000313" key="5">
    <source>
        <dbReference type="Proteomes" id="UP000184423"/>
    </source>
</evidence>
<feature type="signal peptide" evidence="1">
    <location>
        <begin position="1"/>
        <end position="26"/>
    </location>
</feature>
<gene>
    <name evidence="4" type="ORF">SAMN02746091_01168</name>
</gene>
<feature type="domain" description="BIG2" evidence="3">
    <location>
        <begin position="623"/>
        <end position="700"/>
    </location>
</feature>
<dbReference type="SMART" id="SM00460">
    <property type="entry name" value="TGc"/>
    <property type="match status" value="1"/>
</dbReference>
<dbReference type="PANTHER" id="PTHR33490:SF6">
    <property type="entry name" value="SLL1049 PROTEIN"/>
    <property type="match status" value="1"/>
</dbReference>
<dbReference type="AlphaFoldDB" id="A0A1M4WK17"/>
<feature type="domain" description="BIG2" evidence="3">
    <location>
        <begin position="708"/>
        <end position="785"/>
    </location>
</feature>
<dbReference type="InterPro" id="IPR008964">
    <property type="entry name" value="Invasin/intimin_cell_adhesion"/>
</dbReference>
<keyword evidence="1" id="KW-0732">Signal</keyword>
<dbReference type="SUPFAM" id="SSF49265">
    <property type="entry name" value="Fibronectin type III"/>
    <property type="match status" value="1"/>
</dbReference>
<sequence length="789" mass="90813">MFKKKRIVAFFITFVFLFINFNNVLANTIDNSTKQMVNVVTVKKQPSSNNEIKIVEAKDKDEIENELKNYKRYTPKEYTRKKVEQYQRLLSNPYYELRNREERYLETYVEFNTNNKPAKDFIVIIDIGNEIDSIHQFELDVYITNKDIEEYEFLVDENGDRKIAVRIPFVQANQKYRLTIVQKFEIATPHFYDINVLKQNPDYSDFSQYERYISEEPKIETSYQPIIDKSHELLDSQTNVYDKILKAYEWIQFSMEYDFAYGNRGAKSAIDNLKGVCEDYAKLLIALLRVQKIPAREVVGFRNIENLSTYYTPVEVSGDYHAWVEVYFPNIGWLPMDPTTHPEPKYNAEKREWEKTINLREFIQDFPSSEHIISDYNDSNWLTYYYHDYESYGSISKLDWGWTLSAYNLYGEKTKINPVKLDFVVSNTTYRSIDLKVNYEGTKSLDYVEITVYDSETNEKVDRIRLYISGTNIKDYPAKVNNLVPNKKYKIEVTGVNNDGYKYTKKTTEVKTLDIKEEDKMLLKPRIENVITSNNSVNFDIVSEENHYATKFRIEVFNVQTGVKEKTYDVSTINLSYINVGILDEIITGLKSSTSYTLKVIPYYYSYVGLYAQTQFTTKSDVKVTGIKLNMTNKTVYKGEGFNLYATVAPSNATNKGVIWSSSNTKVAVVDKYGKVATVGTGTAVITAKTVDGGFTAKCTVTVKAPIKVQGVKLNKSTLTLKRVSGYKLVATVLPSNATNKNVVWTTSNSKVVKVDAYGKVYAVDKGTAVVTVSTKDGGYKRSCKVYVK</sequence>
<dbReference type="InterPro" id="IPR038765">
    <property type="entry name" value="Papain-like_cys_pep_sf"/>
</dbReference>
<evidence type="ECO:0000259" key="3">
    <source>
        <dbReference type="SMART" id="SM00635"/>
    </source>
</evidence>
<evidence type="ECO:0000313" key="4">
    <source>
        <dbReference type="EMBL" id="SHE81423.1"/>
    </source>
</evidence>
<keyword evidence="5" id="KW-1185">Reference proteome</keyword>